<dbReference type="Proteomes" id="UP000199158">
    <property type="component" value="Unassembled WGS sequence"/>
</dbReference>
<dbReference type="Pfam" id="PF20229">
    <property type="entry name" value="ChrB_N"/>
    <property type="match status" value="1"/>
</dbReference>
<evidence type="ECO:0000259" key="1">
    <source>
        <dbReference type="Pfam" id="PF20229"/>
    </source>
</evidence>
<dbReference type="OrthoDB" id="9784302at2"/>
<dbReference type="STRING" id="474960.SAMN05216180_2008"/>
<name>A0A1H8BQ89_9FIRM</name>
<dbReference type="InterPro" id="IPR046858">
    <property type="entry name" value="ChrB_N"/>
</dbReference>
<sequence>MAATRIRWIALNYNLPINPSKNRVYVWRKLKDIGAVAFNHGVSLLPKSSRKVSELVLLCEKIKNLGGEAAIIEMNFVNQKDEQAMIQRFEQQSVEEYKDLIENCNSLLVKIKTKSAKLDDKTSDEIKKLVRRYGRAKSRDHFGASAETEIEKQIDRIFDRCVADASDFADQLKKLIDKAKF</sequence>
<dbReference type="EMBL" id="FOCG01000001">
    <property type="protein sequence ID" value="SEM84294.1"/>
    <property type="molecule type" value="Genomic_DNA"/>
</dbReference>
<reference evidence="2 3" key="1">
    <citation type="submission" date="2016-10" db="EMBL/GenBank/DDBJ databases">
        <authorList>
            <person name="de Groot N.N."/>
        </authorList>
    </citation>
    <scope>NUCLEOTIDE SEQUENCE [LARGE SCALE GENOMIC DNA]</scope>
    <source>
        <strain evidence="2 3">CGMCC 1.5070</strain>
    </source>
</reference>
<evidence type="ECO:0000313" key="2">
    <source>
        <dbReference type="EMBL" id="SEM84294.1"/>
    </source>
</evidence>
<accession>A0A1H8BQ89</accession>
<keyword evidence="3" id="KW-1185">Reference proteome</keyword>
<evidence type="ECO:0000313" key="3">
    <source>
        <dbReference type="Proteomes" id="UP000199158"/>
    </source>
</evidence>
<dbReference type="AlphaFoldDB" id="A0A1H8BQ89"/>
<gene>
    <name evidence="2" type="ORF">SAMN05216180_2008</name>
</gene>
<organism evidence="2 3">
    <name type="scientific">Hydrogenoanaerobacterium saccharovorans</name>
    <dbReference type="NCBI Taxonomy" id="474960"/>
    <lineage>
        <taxon>Bacteria</taxon>
        <taxon>Bacillati</taxon>
        <taxon>Bacillota</taxon>
        <taxon>Clostridia</taxon>
        <taxon>Eubacteriales</taxon>
        <taxon>Oscillospiraceae</taxon>
        <taxon>Hydrogenoanaerobacterium</taxon>
    </lineage>
</organism>
<proteinExistence type="predicted"/>
<protein>
    <recommendedName>
        <fullName evidence="1">ChrB N-terminal domain-containing protein</fullName>
    </recommendedName>
</protein>
<feature type="domain" description="ChrB N-terminal" evidence="1">
    <location>
        <begin position="23"/>
        <end position="172"/>
    </location>
</feature>
<dbReference type="RefSeq" id="WP_092754096.1">
    <property type="nucleotide sequence ID" value="NZ_FOCG01000001.1"/>
</dbReference>